<evidence type="ECO:0000313" key="3">
    <source>
        <dbReference type="Proteomes" id="UP000315648"/>
    </source>
</evidence>
<protein>
    <recommendedName>
        <fullName evidence="4">Alginate export domain-containing protein</fullName>
    </recommendedName>
</protein>
<evidence type="ECO:0000256" key="1">
    <source>
        <dbReference type="SAM" id="SignalP"/>
    </source>
</evidence>
<gene>
    <name evidence="2" type="ORF">FPL22_05760</name>
</gene>
<dbReference type="Proteomes" id="UP000315648">
    <property type="component" value="Unassembled WGS sequence"/>
</dbReference>
<dbReference type="AlphaFoldDB" id="A0A556QQ94"/>
<organism evidence="2 3">
    <name type="scientific">Rariglobus hedericola</name>
    <dbReference type="NCBI Taxonomy" id="2597822"/>
    <lineage>
        <taxon>Bacteria</taxon>
        <taxon>Pseudomonadati</taxon>
        <taxon>Verrucomicrobiota</taxon>
        <taxon>Opitutia</taxon>
        <taxon>Opitutales</taxon>
        <taxon>Opitutaceae</taxon>
        <taxon>Rariglobus</taxon>
    </lineage>
</organism>
<dbReference type="InterPro" id="IPR023614">
    <property type="entry name" value="Porin_dom_sf"/>
</dbReference>
<dbReference type="OrthoDB" id="9767539at2"/>
<evidence type="ECO:0008006" key="4">
    <source>
        <dbReference type="Google" id="ProtNLM"/>
    </source>
</evidence>
<feature type="signal peptide" evidence="1">
    <location>
        <begin position="1"/>
        <end position="22"/>
    </location>
</feature>
<dbReference type="EMBL" id="VMBG01000001">
    <property type="protein sequence ID" value="TSJ78814.1"/>
    <property type="molecule type" value="Genomic_DNA"/>
</dbReference>
<evidence type="ECO:0000313" key="2">
    <source>
        <dbReference type="EMBL" id="TSJ78814.1"/>
    </source>
</evidence>
<keyword evidence="3" id="KW-1185">Reference proteome</keyword>
<sequence length="419" mass="45694">MTHTMKSHLLHIALLASIGASALIADPAPAPASFTESLTHGKVSINARLRYETVDQDGFADADALTARLRLGYTTKAYKGFQAMIEGEAVTPIVKDYFDSTGTNGSNYAAVADPEVYHVNQAWLAYTYEKTKGTLGRQKLILDNARFIGDVGWRQNDQTFDAFVVQDKSFEKTTLTYAYLERINRIFDDSGAQPDWDSNSHVFNASYAGFPIGTLTAYAYLLDFDADSAPAVKTAVRNNSNATYGLSLAGTRPFNKDWKASYRLEYATQSDYGNSALGYNADYYVAELGGAYKTYTLTAGYEVLGSDNGLVGFKAPLATMHAFNGWADAFLATPAGGLTDTYLKAGAKAPGPVQLLAGYHFFGTEDAATTLAQEFDALAVYKLNKQLSFTAKFAKFWSDQTGAATADRTKFWLQADYAY</sequence>
<name>A0A556QQ94_9BACT</name>
<proteinExistence type="predicted"/>
<feature type="chain" id="PRO_5021700456" description="Alginate export domain-containing protein" evidence="1">
    <location>
        <begin position="23"/>
        <end position="419"/>
    </location>
</feature>
<dbReference type="Gene3D" id="2.40.160.10">
    <property type="entry name" value="Porin"/>
    <property type="match status" value="1"/>
</dbReference>
<reference evidence="2 3" key="1">
    <citation type="submission" date="2019-07" db="EMBL/GenBank/DDBJ databases">
        <title>Description of 53C-WASEF.</title>
        <authorList>
            <person name="Pitt A."/>
            <person name="Hahn M.W."/>
        </authorList>
    </citation>
    <scope>NUCLEOTIDE SEQUENCE [LARGE SCALE GENOMIC DNA]</scope>
    <source>
        <strain evidence="2 3">53C-WASEF</strain>
    </source>
</reference>
<accession>A0A556QQ94</accession>
<comment type="caution">
    <text evidence="2">The sequence shown here is derived from an EMBL/GenBank/DDBJ whole genome shotgun (WGS) entry which is preliminary data.</text>
</comment>
<keyword evidence="1" id="KW-0732">Signal</keyword>